<keyword evidence="1" id="KW-1133">Transmembrane helix</keyword>
<dbReference type="PANTHER" id="PTHR40076:SF1">
    <property type="entry name" value="MEMBRANE PROTEIN"/>
    <property type="match status" value="1"/>
</dbReference>
<evidence type="ECO:0000313" key="2">
    <source>
        <dbReference type="EMBL" id="KRM16516.1"/>
    </source>
</evidence>
<feature type="transmembrane region" description="Helical" evidence="1">
    <location>
        <begin position="192"/>
        <end position="218"/>
    </location>
</feature>
<evidence type="ECO:0000313" key="3">
    <source>
        <dbReference type="Proteomes" id="UP000051302"/>
    </source>
</evidence>
<evidence type="ECO:0000256" key="1">
    <source>
        <dbReference type="SAM" id="Phobius"/>
    </source>
</evidence>
<keyword evidence="1" id="KW-0812">Transmembrane</keyword>
<gene>
    <name evidence="2" type="ORF">FD31_GL000523</name>
</gene>
<accession>A0A0R1WJT0</accession>
<dbReference type="EMBL" id="AZFV01000014">
    <property type="protein sequence ID" value="KRM16516.1"/>
    <property type="molecule type" value="Genomic_DNA"/>
</dbReference>
<dbReference type="PATRIC" id="fig|1423774.3.peg.537"/>
<dbReference type="Proteomes" id="UP000051302">
    <property type="component" value="Unassembled WGS sequence"/>
</dbReference>
<proteinExistence type="predicted"/>
<feature type="transmembrane region" description="Helical" evidence="1">
    <location>
        <begin position="29"/>
        <end position="48"/>
    </location>
</feature>
<dbReference type="Pfam" id="PF06161">
    <property type="entry name" value="DUF975"/>
    <property type="match status" value="1"/>
</dbReference>
<keyword evidence="1" id="KW-0472">Membrane</keyword>
<organism evidence="2 3">
    <name type="scientific">Companilactobacillus nantensis DSM 16982</name>
    <dbReference type="NCBI Taxonomy" id="1423774"/>
    <lineage>
        <taxon>Bacteria</taxon>
        <taxon>Bacillati</taxon>
        <taxon>Bacillota</taxon>
        <taxon>Bacilli</taxon>
        <taxon>Lactobacillales</taxon>
        <taxon>Lactobacillaceae</taxon>
        <taxon>Companilactobacillus</taxon>
    </lineage>
</organism>
<sequence length="240" mass="28382">MNDMKSYRTRAELKYEVKNLLRGNWKKAILLYLIPLITFILTTGYNNGNSRSTLKYTASSFDVWTFTKVLSSFGIVSFLLSLIFLLINLSANFRAFDWLDDPKLDFEPIKSNFTYFRSPDWWQLIFIYVIINIFTFLWTLLLVIPGIVKGIGYSQTYLVYKDLNDRGLTDGYSLTTYITKSQQLMMGNKWRYFVLQLSFLGWWILGFTTLGIGFIWIFPYYKLTMVNFYRDLVEKNSTYL</sequence>
<feature type="transmembrane region" description="Helical" evidence="1">
    <location>
        <begin position="121"/>
        <end position="144"/>
    </location>
</feature>
<dbReference type="AlphaFoldDB" id="A0A0R1WJT0"/>
<comment type="caution">
    <text evidence="2">The sequence shown here is derived from an EMBL/GenBank/DDBJ whole genome shotgun (WGS) entry which is preliminary data.</text>
</comment>
<feature type="transmembrane region" description="Helical" evidence="1">
    <location>
        <begin position="69"/>
        <end position="91"/>
    </location>
</feature>
<protein>
    <submittedName>
        <fullName evidence="2">Putative integral membrane protein</fullName>
    </submittedName>
</protein>
<dbReference type="STRING" id="1423774.FD31_GL000523"/>
<name>A0A0R1WJT0_9LACO</name>
<reference evidence="2 3" key="1">
    <citation type="journal article" date="2015" name="Genome Announc.">
        <title>Expanding the biotechnology potential of lactobacilli through comparative genomics of 213 strains and associated genera.</title>
        <authorList>
            <person name="Sun Z."/>
            <person name="Harris H.M."/>
            <person name="McCann A."/>
            <person name="Guo C."/>
            <person name="Argimon S."/>
            <person name="Zhang W."/>
            <person name="Yang X."/>
            <person name="Jeffery I.B."/>
            <person name="Cooney J.C."/>
            <person name="Kagawa T.F."/>
            <person name="Liu W."/>
            <person name="Song Y."/>
            <person name="Salvetti E."/>
            <person name="Wrobel A."/>
            <person name="Rasinkangas P."/>
            <person name="Parkhill J."/>
            <person name="Rea M.C."/>
            <person name="O'Sullivan O."/>
            <person name="Ritari J."/>
            <person name="Douillard F.P."/>
            <person name="Paul Ross R."/>
            <person name="Yang R."/>
            <person name="Briner A.E."/>
            <person name="Felis G.E."/>
            <person name="de Vos W.M."/>
            <person name="Barrangou R."/>
            <person name="Klaenhammer T.R."/>
            <person name="Caufield P.W."/>
            <person name="Cui Y."/>
            <person name="Zhang H."/>
            <person name="O'Toole P.W."/>
        </authorList>
    </citation>
    <scope>NUCLEOTIDE SEQUENCE [LARGE SCALE GENOMIC DNA]</scope>
    <source>
        <strain evidence="2 3">DSM 16982</strain>
    </source>
</reference>
<keyword evidence="3" id="KW-1185">Reference proteome</keyword>
<dbReference type="PANTHER" id="PTHR40076">
    <property type="entry name" value="MEMBRANE PROTEIN-RELATED"/>
    <property type="match status" value="1"/>
</dbReference>
<dbReference type="InterPro" id="IPR010380">
    <property type="entry name" value="DUF975"/>
</dbReference>